<feature type="compositionally biased region" description="Basic and acidic residues" evidence="1">
    <location>
        <begin position="378"/>
        <end position="387"/>
    </location>
</feature>
<evidence type="ECO:0000256" key="1">
    <source>
        <dbReference type="SAM" id="MobiDB-lite"/>
    </source>
</evidence>
<dbReference type="GO" id="GO:0006402">
    <property type="term" value="P:mRNA catabolic process"/>
    <property type="evidence" value="ECO:0007669"/>
    <property type="project" value="TreeGrafter"/>
</dbReference>
<accession>A0AAD7F260</accession>
<proteinExistence type="predicted"/>
<dbReference type="PANTHER" id="PTHR23355:SF65">
    <property type="entry name" value="EXORIBONUCLEASE CYT-4, PUTATIVE (AFU_ORTHOLOGUE AFUA_7G01550)-RELATED"/>
    <property type="match status" value="1"/>
</dbReference>
<dbReference type="Pfam" id="PF00773">
    <property type="entry name" value="RNB"/>
    <property type="match status" value="1"/>
</dbReference>
<dbReference type="InterPro" id="IPR001900">
    <property type="entry name" value="RNase_II/R"/>
</dbReference>
<evidence type="ECO:0000259" key="2">
    <source>
        <dbReference type="SMART" id="SM00955"/>
    </source>
</evidence>
<dbReference type="GO" id="GO:0003723">
    <property type="term" value="F:RNA binding"/>
    <property type="evidence" value="ECO:0007669"/>
    <property type="project" value="InterPro"/>
</dbReference>
<reference evidence="3" key="1">
    <citation type="submission" date="2023-03" db="EMBL/GenBank/DDBJ databases">
        <title>Massive genome expansion in bonnet fungi (Mycena s.s.) driven by repeated elements and novel gene families across ecological guilds.</title>
        <authorList>
            <consortium name="Lawrence Berkeley National Laboratory"/>
            <person name="Harder C.B."/>
            <person name="Miyauchi S."/>
            <person name="Viragh M."/>
            <person name="Kuo A."/>
            <person name="Thoen E."/>
            <person name="Andreopoulos B."/>
            <person name="Lu D."/>
            <person name="Skrede I."/>
            <person name="Drula E."/>
            <person name="Henrissat B."/>
            <person name="Morin E."/>
            <person name="Kohler A."/>
            <person name="Barry K."/>
            <person name="LaButti K."/>
            <person name="Morin E."/>
            <person name="Salamov A."/>
            <person name="Lipzen A."/>
            <person name="Mereny Z."/>
            <person name="Hegedus B."/>
            <person name="Baldrian P."/>
            <person name="Stursova M."/>
            <person name="Weitz H."/>
            <person name="Taylor A."/>
            <person name="Grigoriev I.V."/>
            <person name="Nagy L.G."/>
            <person name="Martin F."/>
            <person name="Kauserud H."/>
        </authorList>
    </citation>
    <scope>NUCLEOTIDE SEQUENCE</scope>
    <source>
        <strain evidence="3">CBHHK002</strain>
    </source>
</reference>
<dbReference type="PANTHER" id="PTHR23355">
    <property type="entry name" value="RIBONUCLEASE"/>
    <property type="match status" value="1"/>
</dbReference>
<dbReference type="GO" id="GO:0000175">
    <property type="term" value="F:3'-5'-RNA exonuclease activity"/>
    <property type="evidence" value="ECO:0007669"/>
    <property type="project" value="TreeGrafter"/>
</dbReference>
<dbReference type="InterPro" id="IPR050180">
    <property type="entry name" value="RNR_Ribonuclease"/>
</dbReference>
<evidence type="ECO:0000313" key="4">
    <source>
        <dbReference type="Proteomes" id="UP001218218"/>
    </source>
</evidence>
<dbReference type="SUPFAM" id="SSF50249">
    <property type="entry name" value="Nucleic acid-binding proteins"/>
    <property type="match status" value="1"/>
</dbReference>
<dbReference type="InterPro" id="IPR012340">
    <property type="entry name" value="NA-bd_OB-fold"/>
</dbReference>
<dbReference type="SMART" id="SM00955">
    <property type="entry name" value="RNB"/>
    <property type="match status" value="1"/>
</dbReference>
<organism evidence="3 4">
    <name type="scientific">Mycena albidolilacea</name>
    <dbReference type="NCBI Taxonomy" id="1033008"/>
    <lineage>
        <taxon>Eukaryota</taxon>
        <taxon>Fungi</taxon>
        <taxon>Dikarya</taxon>
        <taxon>Basidiomycota</taxon>
        <taxon>Agaricomycotina</taxon>
        <taxon>Agaricomycetes</taxon>
        <taxon>Agaricomycetidae</taxon>
        <taxon>Agaricales</taxon>
        <taxon>Marasmiineae</taxon>
        <taxon>Mycenaceae</taxon>
        <taxon>Mycena</taxon>
    </lineage>
</organism>
<dbReference type="GO" id="GO:0000932">
    <property type="term" value="C:P-body"/>
    <property type="evidence" value="ECO:0007669"/>
    <property type="project" value="TreeGrafter"/>
</dbReference>
<gene>
    <name evidence="3" type="ORF">DFH08DRAFT_681959</name>
</gene>
<comment type="caution">
    <text evidence="3">The sequence shown here is derived from an EMBL/GenBank/DDBJ whole genome shotgun (WGS) entry which is preliminary data.</text>
</comment>
<dbReference type="Proteomes" id="UP001218218">
    <property type="component" value="Unassembled WGS sequence"/>
</dbReference>
<feature type="domain" description="RNB" evidence="2">
    <location>
        <begin position="390"/>
        <end position="738"/>
    </location>
</feature>
<feature type="region of interest" description="Disordered" evidence="1">
    <location>
        <begin position="366"/>
        <end position="387"/>
    </location>
</feature>
<dbReference type="EMBL" id="JARIHO010000003">
    <property type="protein sequence ID" value="KAJ7364358.1"/>
    <property type="molecule type" value="Genomic_DNA"/>
</dbReference>
<evidence type="ECO:0000313" key="3">
    <source>
        <dbReference type="EMBL" id="KAJ7364358.1"/>
    </source>
</evidence>
<name>A0AAD7F260_9AGAR</name>
<sequence length="865" mass="96802">MSRIIQTVASTASSMEKTEFELFGEAQAVGLGDWTEEDGNSGEMFAPGTFVELRRNERATHGVVLGEVAKDNRMHVMALITTGEVWDPLRDDIMFAVPSLVTPDLARRCSMLDIAVEEGQLNARVKVLQHIRQIERAVEDATAEILRSGVDIYSIVKSRDPNEWATTTVAEVARLFTPKPTLVTVFATHKYLMERAEYFVAGHGYILSQSFKVRPASHISTIKSVSEWCRQPSGPVQDFAKRALPILAANRRLRAQHRDGVPTQRPAKHTWTPEDIVILTFLHQALQPMRSIQTDPYSIGQSAIIHALDPMQRVDDHETHMTLIDLGVYAPWQDIYSLRHSMNLDLEDPATSPKAKATEALVKRSLATPPRSGPLGPEDFHATDPLDHLRHDFGDTPIYVIDDANAQELDDGVSVEPVAGEPDSFWVHVHIADPASTIPASHVLAQRAAKQSQTAYFLHRTWPLFPKSVMFSGRAGFSLADQTENRVLTFSSKVNAEGALVECVVRAGIARNFVKLSYDEADLLLTGKIMPRLYPFSVAPPPPPTPKLPARQLEDLRTLTMLQNRLIRYRFTQGIIEPNGEAVNLKDFVAPQNIDSPTMRPSEFLGFPEFTYFVTKPNDTMRSSRGLITEAMKLACRTASRWCAERGVDTVRRGASPLTGAPEALEKLRAMRDDLCYVELAELPNLADGMPVAAYSLEPTAHWTLAVPEGEGYTRATSPLRRYSDLLVHYQIHSALLGQKAPFSRAYLEDYIKWLKHDDQLKKRTETLHQRFWVLLALKRWLEAPNRNIDDPLADLHAITMRTLRVNFLTNSMQSEVRIPGLGIAASLEDVDAKHSANWELARSLPVKIDDIKLGVRPTLKVSMK</sequence>
<keyword evidence="4" id="KW-1185">Reference proteome</keyword>
<dbReference type="AlphaFoldDB" id="A0AAD7F260"/>
<protein>
    <recommendedName>
        <fullName evidence="2">RNB domain-containing protein</fullName>
    </recommendedName>
</protein>